<protein>
    <submittedName>
        <fullName evidence="2">Uncharacterized protein</fullName>
    </submittedName>
</protein>
<dbReference type="AlphaFoldDB" id="A0A8H9I3T7"/>
<reference evidence="2" key="1">
    <citation type="journal article" date="2014" name="Int. J. Syst. Evol. Microbiol.">
        <title>Complete genome sequence of Corynebacterium casei LMG S-19264T (=DSM 44701T), isolated from a smear-ripened cheese.</title>
        <authorList>
            <consortium name="US DOE Joint Genome Institute (JGI-PGF)"/>
            <person name="Walter F."/>
            <person name="Albersmeier A."/>
            <person name="Kalinowski J."/>
            <person name="Ruckert C."/>
        </authorList>
    </citation>
    <scope>NUCLEOTIDE SEQUENCE</scope>
    <source>
        <strain evidence="2">JCM 4434</strain>
    </source>
</reference>
<name>A0A8H9I3T7_KITAU</name>
<evidence type="ECO:0000313" key="2">
    <source>
        <dbReference type="EMBL" id="GGV04353.1"/>
    </source>
</evidence>
<feature type="compositionally biased region" description="Basic and acidic residues" evidence="1">
    <location>
        <begin position="1"/>
        <end position="11"/>
    </location>
</feature>
<accession>A0A8H9I3T7</accession>
<dbReference type="EMBL" id="BMUB01000033">
    <property type="protein sequence ID" value="GGV04353.1"/>
    <property type="molecule type" value="Genomic_DNA"/>
</dbReference>
<gene>
    <name evidence="2" type="ORF">GCM10010502_68820</name>
</gene>
<evidence type="ECO:0000313" key="3">
    <source>
        <dbReference type="Proteomes" id="UP000610124"/>
    </source>
</evidence>
<dbReference type="Proteomes" id="UP000610124">
    <property type="component" value="Unassembled WGS sequence"/>
</dbReference>
<proteinExistence type="predicted"/>
<evidence type="ECO:0000256" key="1">
    <source>
        <dbReference type="SAM" id="MobiDB-lite"/>
    </source>
</evidence>
<feature type="region of interest" description="Disordered" evidence="1">
    <location>
        <begin position="1"/>
        <end position="40"/>
    </location>
</feature>
<comment type="caution">
    <text evidence="2">The sequence shown here is derived from an EMBL/GenBank/DDBJ whole genome shotgun (WGS) entry which is preliminary data.</text>
</comment>
<feature type="compositionally biased region" description="Basic and acidic residues" evidence="1">
    <location>
        <begin position="23"/>
        <end position="37"/>
    </location>
</feature>
<reference evidence="2" key="2">
    <citation type="submission" date="2020-09" db="EMBL/GenBank/DDBJ databases">
        <authorList>
            <person name="Sun Q."/>
            <person name="Ohkuma M."/>
        </authorList>
    </citation>
    <scope>NUCLEOTIDE SEQUENCE</scope>
    <source>
        <strain evidence="2">JCM 4434</strain>
    </source>
</reference>
<organism evidence="2 3">
    <name type="scientific">Kitasatospora aureofaciens</name>
    <name type="common">Streptomyces aureofaciens</name>
    <dbReference type="NCBI Taxonomy" id="1894"/>
    <lineage>
        <taxon>Bacteria</taxon>
        <taxon>Bacillati</taxon>
        <taxon>Actinomycetota</taxon>
        <taxon>Actinomycetes</taxon>
        <taxon>Kitasatosporales</taxon>
        <taxon>Streptomycetaceae</taxon>
        <taxon>Kitasatospora</taxon>
    </lineage>
</organism>
<sequence length="119" mass="13877">MENRTCERYRGDVTAAVPFSRPRHPEHQPGDAERAPRELMSGPGRCWTVEPRWRWVDIRISGRWRPGRIELWRLHQGSTRWVALVRWGADPDDWGWYLYSPATVRQVSEPAPGCGPASW</sequence>